<gene>
    <name evidence="1" type="ORF">EDB81DRAFT_668794</name>
</gene>
<dbReference type="AlphaFoldDB" id="A0A9P9ICG0"/>
<protein>
    <recommendedName>
        <fullName evidence="3">Thioester reductase (TE) domain-containing protein</fullName>
    </recommendedName>
</protein>
<sequence>LYKCCVQLGARPRIINSMNAVPVDHVSHLVIAVAFNSLPGVNVVHITAHPQLRINEFLSTLSYYSYHIPEVDYEEWETQLDEFVSAGSVEKDQEQSAGEGITREDIGRYLRFLVEIKFMPWPTGRGRELPPIAADVA</sequence>
<comment type="caution">
    <text evidence="1">The sequence shown here is derived from an EMBL/GenBank/DDBJ whole genome shotgun (WGS) entry which is preliminary data.</text>
</comment>
<keyword evidence="2" id="KW-1185">Reference proteome</keyword>
<dbReference type="OrthoDB" id="329835at2759"/>
<accession>A0A9P9ICG0</accession>
<dbReference type="Proteomes" id="UP000738349">
    <property type="component" value="Unassembled WGS sequence"/>
</dbReference>
<organism evidence="1 2">
    <name type="scientific">Dactylonectria macrodidyma</name>
    <dbReference type="NCBI Taxonomy" id="307937"/>
    <lineage>
        <taxon>Eukaryota</taxon>
        <taxon>Fungi</taxon>
        <taxon>Dikarya</taxon>
        <taxon>Ascomycota</taxon>
        <taxon>Pezizomycotina</taxon>
        <taxon>Sordariomycetes</taxon>
        <taxon>Hypocreomycetidae</taxon>
        <taxon>Hypocreales</taxon>
        <taxon>Nectriaceae</taxon>
        <taxon>Dactylonectria</taxon>
    </lineage>
</organism>
<evidence type="ECO:0008006" key="3">
    <source>
        <dbReference type="Google" id="ProtNLM"/>
    </source>
</evidence>
<dbReference type="Gene3D" id="3.40.50.720">
    <property type="entry name" value="NAD(P)-binding Rossmann-like Domain"/>
    <property type="match status" value="1"/>
</dbReference>
<dbReference type="EMBL" id="JAGMUV010000029">
    <property type="protein sequence ID" value="KAH7116448.1"/>
    <property type="molecule type" value="Genomic_DNA"/>
</dbReference>
<name>A0A9P9ICG0_9HYPO</name>
<evidence type="ECO:0000313" key="1">
    <source>
        <dbReference type="EMBL" id="KAH7116448.1"/>
    </source>
</evidence>
<reference evidence="1" key="1">
    <citation type="journal article" date="2021" name="Nat. Commun.">
        <title>Genetic determinants of endophytism in the Arabidopsis root mycobiome.</title>
        <authorList>
            <person name="Mesny F."/>
            <person name="Miyauchi S."/>
            <person name="Thiergart T."/>
            <person name="Pickel B."/>
            <person name="Atanasova L."/>
            <person name="Karlsson M."/>
            <person name="Huettel B."/>
            <person name="Barry K.W."/>
            <person name="Haridas S."/>
            <person name="Chen C."/>
            <person name="Bauer D."/>
            <person name="Andreopoulos W."/>
            <person name="Pangilinan J."/>
            <person name="LaButti K."/>
            <person name="Riley R."/>
            <person name="Lipzen A."/>
            <person name="Clum A."/>
            <person name="Drula E."/>
            <person name="Henrissat B."/>
            <person name="Kohler A."/>
            <person name="Grigoriev I.V."/>
            <person name="Martin F.M."/>
            <person name="Hacquard S."/>
        </authorList>
    </citation>
    <scope>NUCLEOTIDE SEQUENCE</scope>
    <source>
        <strain evidence="1">MPI-CAGE-AT-0147</strain>
    </source>
</reference>
<proteinExistence type="predicted"/>
<evidence type="ECO:0000313" key="2">
    <source>
        <dbReference type="Proteomes" id="UP000738349"/>
    </source>
</evidence>
<feature type="non-terminal residue" evidence="1">
    <location>
        <position position="1"/>
    </location>
</feature>